<organism evidence="2 3">
    <name type="scientific">Bimuria novae-zelandiae CBS 107.79</name>
    <dbReference type="NCBI Taxonomy" id="1447943"/>
    <lineage>
        <taxon>Eukaryota</taxon>
        <taxon>Fungi</taxon>
        <taxon>Dikarya</taxon>
        <taxon>Ascomycota</taxon>
        <taxon>Pezizomycotina</taxon>
        <taxon>Dothideomycetes</taxon>
        <taxon>Pleosporomycetidae</taxon>
        <taxon>Pleosporales</taxon>
        <taxon>Massarineae</taxon>
        <taxon>Didymosphaeriaceae</taxon>
        <taxon>Bimuria</taxon>
    </lineage>
</organism>
<feature type="transmembrane region" description="Helical" evidence="1">
    <location>
        <begin position="51"/>
        <end position="71"/>
    </location>
</feature>
<dbReference type="AlphaFoldDB" id="A0A6A5UJC1"/>
<accession>A0A6A5UJC1</accession>
<keyword evidence="1" id="KW-0472">Membrane</keyword>
<keyword evidence="1" id="KW-0812">Transmembrane</keyword>
<reference evidence="2" key="1">
    <citation type="journal article" date="2020" name="Stud. Mycol.">
        <title>101 Dothideomycetes genomes: a test case for predicting lifestyles and emergence of pathogens.</title>
        <authorList>
            <person name="Haridas S."/>
            <person name="Albert R."/>
            <person name="Binder M."/>
            <person name="Bloem J."/>
            <person name="Labutti K."/>
            <person name="Salamov A."/>
            <person name="Andreopoulos B."/>
            <person name="Baker S."/>
            <person name="Barry K."/>
            <person name="Bills G."/>
            <person name="Bluhm B."/>
            <person name="Cannon C."/>
            <person name="Castanera R."/>
            <person name="Culley D."/>
            <person name="Daum C."/>
            <person name="Ezra D."/>
            <person name="Gonzalez J."/>
            <person name="Henrissat B."/>
            <person name="Kuo A."/>
            <person name="Liang C."/>
            <person name="Lipzen A."/>
            <person name="Lutzoni F."/>
            <person name="Magnuson J."/>
            <person name="Mondo S."/>
            <person name="Nolan M."/>
            <person name="Ohm R."/>
            <person name="Pangilinan J."/>
            <person name="Park H.-J."/>
            <person name="Ramirez L."/>
            <person name="Alfaro M."/>
            <person name="Sun H."/>
            <person name="Tritt A."/>
            <person name="Yoshinaga Y."/>
            <person name="Zwiers L.-H."/>
            <person name="Turgeon B."/>
            <person name="Goodwin S."/>
            <person name="Spatafora J."/>
            <person name="Crous P."/>
            <person name="Grigoriev I."/>
        </authorList>
    </citation>
    <scope>NUCLEOTIDE SEQUENCE</scope>
    <source>
        <strain evidence="2">CBS 107.79</strain>
    </source>
</reference>
<evidence type="ECO:0000256" key="1">
    <source>
        <dbReference type="SAM" id="Phobius"/>
    </source>
</evidence>
<keyword evidence="3" id="KW-1185">Reference proteome</keyword>
<proteinExistence type="predicted"/>
<evidence type="ECO:0000313" key="2">
    <source>
        <dbReference type="EMBL" id="KAF1964744.1"/>
    </source>
</evidence>
<gene>
    <name evidence="2" type="ORF">BU23DRAFT_561713</name>
</gene>
<evidence type="ECO:0000313" key="3">
    <source>
        <dbReference type="Proteomes" id="UP000800036"/>
    </source>
</evidence>
<dbReference type="EMBL" id="ML976778">
    <property type="protein sequence ID" value="KAF1964744.1"/>
    <property type="molecule type" value="Genomic_DNA"/>
</dbReference>
<dbReference type="Proteomes" id="UP000800036">
    <property type="component" value="Unassembled WGS sequence"/>
</dbReference>
<keyword evidence="1" id="KW-1133">Transmembrane helix</keyword>
<sequence length="194" mass="21812">MSSCPSRDKIDLHRSVFSTTQTETVCTKPFTIFQESTHQAVFEDAVKDGFFGYWVMPYIAIFTVGAVAFVLHKKALKMDPTNVHKNNAKAIGAVQPKTKEEHRGVIEFTPVGQERVARQDERQATRARPNKRVAIVFGIDNAFTTRDLTVHARFVTNAKKKMQTAIGVDGQSWRVKDGDWRTLRELASAANESN</sequence>
<feature type="non-terminal residue" evidence="2">
    <location>
        <position position="194"/>
    </location>
</feature>
<name>A0A6A5UJC1_9PLEO</name>
<protein>
    <submittedName>
        <fullName evidence="2">Uncharacterized protein</fullName>
    </submittedName>
</protein>